<feature type="region of interest" description="Disordered" evidence="1">
    <location>
        <begin position="154"/>
        <end position="180"/>
    </location>
</feature>
<organism evidence="2 3">
    <name type="scientific">Genlisea aurea</name>
    <dbReference type="NCBI Taxonomy" id="192259"/>
    <lineage>
        <taxon>Eukaryota</taxon>
        <taxon>Viridiplantae</taxon>
        <taxon>Streptophyta</taxon>
        <taxon>Embryophyta</taxon>
        <taxon>Tracheophyta</taxon>
        <taxon>Spermatophyta</taxon>
        <taxon>Magnoliopsida</taxon>
        <taxon>eudicotyledons</taxon>
        <taxon>Gunneridae</taxon>
        <taxon>Pentapetalae</taxon>
        <taxon>asterids</taxon>
        <taxon>lamiids</taxon>
        <taxon>Lamiales</taxon>
        <taxon>Lentibulariaceae</taxon>
        <taxon>Genlisea</taxon>
    </lineage>
</organism>
<dbReference type="PANTHER" id="PTHR35486">
    <property type="entry name" value="EXPRESSED PROTEIN"/>
    <property type="match status" value="1"/>
</dbReference>
<evidence type="ECO:0000313" key="2">
    <source>
        <dbReference type="EMBL" id="EPS68821.1"/>
    </source>
</evidence>
<comment type="caution">
    <text evidence="2">The sequence shown here is derived from an EMBL/GenBank/DDBJ whole genome shotgun (WGS) entry which is preliminary data.</text>
</comment>
<sequence>MRCNVHRFDFTGTGGICASCLRERLLAIIAAQEEENRKSFGDAPPSCSFPVPVYRRDARSGLTEEKGKKSKVFFSSRIMSLFKSKSGELSDRLTDLEDRCSDNHPWWFHGRKEKTTSLCAVESRMNKRNCPCPRGLSPVRDSDEEAEACLFGSSDCTSESSKESKQTPPPPQQPKTTAKPFNRLNLSRFRFCLSPIVRPSPNGLPNGRGIFPEIAAAGASRLPARRSVFKETPFGKNRSRKLANRGRYSSSTSICDL</sequence>
<evidence type="ECO:0000256" key="1">
    <source>
        <dbReference type="SAM" id="MobiDB-lite"/>
    </source>
</evidence>
<protein>
    <submittedName>
        <fullName evidence="2">Uncharacterized protein</fullName>
    </submittedName>
</protein>
<dbReference type="PANTHER" id="PTHR35486:SF1">
    <property type="entry name" value="OS02G0689500 PROTEIN"/>
    <property type="match status" value="1"/>
</dbReference>
<keyword evidence="3" id="KW-1185">Reference proteome</keyword>
<dbReference type="AlphaFoldDB" id="S8CV94"/>
<dbReference type="EMBL" id="AUSU01002426">
    <property type="protein sequence ID" value="EPS68821.1"/>
    <property type="molecule type" value="Genomic_DNA"/>
</dbReference>
<proteinExistence type="predicted"/>
<name>S8CV94_9LAMI</name>
<evidence type="ECO:0000313" key="3">
    <source>
        <dbReference type="Proteomes" id="UP000015453"/>
    </source>
</evidence>
<gene>
    <name evidence="2" type="ORF">M569_05948</name>
</gene>
<accession>S8CV94</accession>
<dbReference type="Proteomes" id="UP000015453">
    <property type="component" value="Unassembled WGS sequence"/>
</dbReference>
<dbReference type="OrthoDB" id="688025at2759"/>
<reference evidence="2 3" key="1">
    <citation type="journal article" date="2013" name="BMC Genomics">
        <title>The miniature genome of a carnivorous plant Genlisea aurea contains a low number of genes and short non-coding sequences.</title>
        <authorList>
            <person name="Leushkin E.V."/>
            <person name="Sutormin R.A."/>
            <person name="Nabieva E.R."/>
            <person name="Penin A.A."/>
            <person name="Kondrashov A.S."/>
            <person name="Logacheva M.D."/>
        </authorList>
    </citation>
    <scope>NUCLEOTIDE SEQUENCE [LARGE SCALE GENOMIC DNA]</scope>
</reference>